<dbReference type="AlphaFoldDB" id="A0A9Q5YMC6"/>
<dbReference type="RefSeq" id="WP_016211140.1">
    <property type="nucleotide sequence ID" value="NZ_CP013780.1"/>
</dbReference>
<dbReference type="InterPro" id="IPR024455">
    <property type="entry name" value="Phage_capsid"/>
</dbReference>
<geneLocation type="plasmid" evidence="4 5">
    <name>unnamed3</name>
</geneLocation>
<sequence length="397" mass="43653">MPDIYELAQQRAEVINKQRAMLDHAESESRGFTDEEDGQYNDLNTQQLNIKNRIAKAEEVEAQERELNTLTSEPLRSSVQSPTENKATSPLATEEYEKNFFAYMRGQNSGVDIRAGQVEGTDNKGGYLVPTKLQTTLIEALEEQTVMRQMCRIIQTSSTTDLPMADSYGAATWTGEAVAHTATDDTFKKKSIKAYKLSRMLKISDELLADSAINIGAHIAYSFGRSFGEAQEKAFLTGDGTGKPNGLLNVAPTGVTAAAPTSITLDNILDLRSSVKAAYRRKASYLMHDSTYGSLLKMKDGNGQYIIQPDFKSGEGDLLRGKRVNTSDFMDTLAAGKCAALFGDFSNFIIADRGGISLRRLNELYAETGEVGYLMWLRVDALLLETEAIKQLKTAVS</sequence>
<keyword evidence="4" id="KW-0614">Plasmid</keyword>
<dbReference type="Proteomes" id="UP000422232">
    <property type="component" value="Plasmid unnamed3"/>
</dbReference>
<evidence type="ECO:0000313" key="5">
    <source>
        <dbReference type="Proteomes" id="UP000422232"/>
    </source>
</evidence>
<keyword evidence="5" id="KW-1185">Reference proteome</keyword>
<dbReference type="Pfam" id="PF05065">
    <property type="entry name" value="Phage_capsid"/>
    <property type="match status" value="1"/>
</dbReference>
<reference evidence="4 5" key="1">
    <citation type="submission" date="2019-04" db="EMBL/GenBank/DDBJ databases">
        <title>Complete genome sequencing of Piscirickettsia salmonis strain Psal-009.</title>
        <authorList>
            <person name="Schober I."/>
            <person name="Bunk B."/>
            <person name="Sproer C."/>
            <person name="Carril G.P."/>
            <person name="Riedel T."/>
            <person name="Flores-Herrera P.A."/>
            <person name="Nourdin-Galindo G."/>
            <person name="Marshall S.H."/>
            <person name="Overmann J."/>
        </authorList>
    </citation>
    <scope>NUCLEOTIDE SEQUENCE [LARGE SCALE GENOMIC DNA]</scope>
    <source>
        <strain evidence="4 5">Psal-009</strain>
        <plasmid evidence="4 5">unnamed3</plasmid>
    </source>
</reference>
<feature type="region of interest" description="Disordered" evidence="2">
    <location>
        <begin position="64"/>
        <end position="92"/>
    </location>
</feature>
<accession>A0A9Q5YMC6</accession>
<comment type="subcellular location">
    <subcellularLocation>
        <location evidence="1">Virion</location>
    </subcellularLocation>
</comment>
<evidence type="ECO:0000259" key="3">
    <source>
        <dbReference type="Pfam" id="PF05065"/>
    </source>
</evidence>
<evidence type="ECO:0000256" key="1">
    <source>
        <dbReference type="ARBA" id="ARBA00004328"/>
    </source>
</evidence>
<evidence type="ECO:0000256" key="2">
    <source>
        <dbReference type="SAM" id="MobiDB-lite"/>
    </source>
</evidence>
<dbReference type="GeneID" id="66742662"/>
<feature type="compositionally biased region" description="Polar residues" evidence="2">
    <location>
        <begin position="68"/>
        <end position="91"/>
    </location>
</feature>
<feature type="domain" description="Phage capsid-like C-terminal" evidence="3">
    <location>
        <begin position="125"/>
        <end position="393"/>
    </location>
</feature>
<evidence type="ECO:0000313" key="4">
    <source>
        <dbReference type="EMBL" id="QGO07787.1"/>
    </source>
</evidence>
<protein>
    <submittedName>
        <fullName evidence="4">Phage major capsid protein, HK97 family</fullName>
    </submittedName>
</protein>
<dbReference type="Gene3D" id="3.30.2400.10">
    <property type="entry name" value="Major capsid protein gp5"/>
    <property type="match status" value="1"/>
</dbReference>
<dbReference type="SUPFAM" id="SSF56563">
    <property type="entry name" value="Major capsid protein gp5"/>
    <property type="match status" value="1"/>
</dbReference>
<dbReference type="InterPro" id="IPR054612">
    <property type="entry name" value="Phage_capsid-like_C"/>
</dbReference>
<name>A0A9Q5YMC6_PISSA</name>
<organism evidence="4 5">
    <name type="scientific">Piscirickettsia salmonis</name>
    <dbReference type="NCBI Taxonomy" id="1238"/>
    <lineage>
        <taxon>Bacteria</taxon>
        <taxon>Pseudomonadati</taxon>
        <taxon>Pseudomonadota</taxon>
        <taxon>Gammaproteobacteria</taxon>
        <taxon>Thiotrichales</taxon>
        <taxon>Piscirickettsiaceae</taxon>
        <taxon>Piscirickettsia</taxon>
    </lineage>
</organism>
<proteinExistence type="predicted"/>
<dbReference type="EMBL" id="CP038911">
    <property type="protein sequence ID" value="QGO07787.1"/>
    <property type="molecule type" value="Genomic_DNA"/>
</dbReference>
<dbReference type="NCBIfam" id="TIGR01554">
    <property type="entry name" value="major_cap_HK97"/>
    <property type="match status" value="1"/>
</dbReference>
<gene>
    <name evidence="4" type="ORF">Psal009_03746</name>
</gene>